<evidence type="ECO:0000256" key="2">
    <source>
        <dbReference type="ARBA" id="ARBA00023015"/>
    </source>
</evidence>
<dbReference type="GeneTree" id="ENSGT00390000004097"/>
<dbReference type="KEGG" id="cin:100184077"/>
<dbReference type="OMA" id="TSKHCSS"/>
<organism evidence="8 9">
    <name type="scientific">Ciona intestinalis</name>
    <name type="common">Transparent sea squirt</name>
    <name type="synonym">Ascidia intestinalis</name>
    <dbReference type="NCBI Taxonomy" id="7719"/>
    <lineage>
        <taxon>Eukaryota</taxon>
        <taxon>Metazoa</taxon>
        <taxon>Chordata</taxon>
        <taxon>Tunicata</taxon>
        <taxon>Ascidiacea</taxon>
        <taxon>Phlebobranchia</taxon>
        <taxon>Cionidae</taxon>
        <taxon>Ciona</taxon>
    </lineage>
</organism>
<feature type="region of interest" description="Disordered" evidence="7">
    <location>
        <begin position="1"/>
        <end position="182"/>
    </location>
</feature>
<dbReference type="HOGENOM" id="CLU_402739_0_0_1"/>
<comment type="subcellular location">
    <subcellularLocation>
        <location evidence="1">Nucleus</location>
    </subcellularLocation>
</comment>
<dbReference type="AlphaFoldDB" id="H2XSJ8"/>
<evidence type="ECO:0000256" key="1">
    <source>
        <dbReference type="ARBA" id="ARBA00004123"/>
    </source>
</evidence>
<dbReference type="RefSeq" id="XP_002121701.1">
    <property type="nucleotide sequence ID" value="XM_002121665.5"/>
</dbReference>
<feature type="coiled-coil region" evidence="6">
    <location>
        <begin position="556"/>
        <end position="625"/>
    </location>
</feature>
<keyword evidence="2" id="KW-0805">Transcription regulation</keyword>
<evidence type="ECO:0000256" key="3">
    <source>
        <dbReference type="ARBA" id="ARBA00023054"/>
    </source>
</evidence>
<feature type="compositionally biased region" description="Polar residues" evidence="7">
    <location>
        <begin position="284"/>
        <end position="300"/>
    </location>
</feature>
<dbReference type="OrthoDB" id="7331812at2759"/>
<reference evidence="8" key="4">
    <citation type="submission" date="2025-09" db="UniProtKB">
        <authorList>
            <consortium name="Ensembl"/>
        </authorList>
    </citation>
    <scope>IDENTIFICATION</scope>
</reference>
<accession>A0A1W2W1S2</accession>
<proteinExistence type="predicted"/>
<sequence>MEEEKKAESDQEGQSKNSELEPISLKRKSTDLDLDVASKREKTDVEDVTQVKEDVKDDVEAMDIEDNSVAEETKSGTSTPAIQVPDASSELVKSENISDEKLRLDCEEISDKKAKENNEPKDSEQKDQVKGLEQKDEPKDLEEKDQLKDAEKVDDKKDAELKDLPEDQPKEEMVEDLSKSKTIKDDLLKPELPCTPPTLPDEDVEFKAKVEEPAVEEMAVDLCKTVGTVIVLSDDENGKENVTEDDEIEKIKKLRNEQRENIRKLKAELHKEEAHLTLIKRLRQNQMSKPKAINTSSNSPALHEKQRPSHHQNIKPQSPAPNISSNKSSQLKSTMSKSYNQSSSHNKTSSAQAQANRNAMAAMLQMPQLVAAAGGTQNAAALLRAHPSLNLQNAAQLLLGQSPGDLSKMQQLLQQQQKAIQAQSRPQPTLKQQQASAKLALRKQLEKTLLEIPPPKPPPPEINFLPSAASNEFICLVGLEEVVSKIQQLQTKSSNKANEATLPPFSCMQCEKDFSPLWKINAEGNCVMCLQCVMSNQKRALKAEHTNRLKTAFVKALQQEQEIEQKMQKQQSAEKISSSNDSLEAAVAAAANQLQKQQHLKKMQEEQLRQHQQLLQRAQQQLQQRSFGNFRPTAQQIRNAMPQVQFGYNQSSSKHSKNVDRQFLLDMMPNRGNSSKSQSGNWK</sequence>
<name>H2XSJ8_CIOIN</name>
<reference evidence="8" key="3">
    <citation type="submission" date="2025-08" db="UniProtKB">
        <authorList>
            <consortium name="Ensembl"/>
        </authorList>
    </citation>
    <scope>IDENTIFICATION</scope>
</reference>
<feature type="compositionally biased region" description="Acidic residues" evidence="7">
    <location>
        <begin position="60"/>
        <end position="69"/>
    </location>
</feature>
<gene>
    <name evidence="8" type="primary">LOC100184077</name>
</gene>
<feature type="compositionally biased region" description="Polar residues" evidence="7">
    <location>
        <begin position="671"/>
        <end position="683"/>
    </location>
</feature>
<feature type="region of interest" description="Disordered" evidence="7">
    <location>
        <begin position="282"/>
        <end position="355"/>
    </location>
</feature>
<dbReference type="InterPro" id="IPR040386">
    <property type="entry name" value="P66"/>
</dbReference>
<feature type="compositionally biased region" description="Basic and acidic residues" evidence="7">
    <location>
        <begin position="28"/>
        <end position="59"/>
    </location>
</feature>
<dbReference type="Gene3D" id="6.10.250.1650">
    <property type="match status" value="1"/>
</dbReference>
<reference evidence="9" key="1">
    <citation type="journal article" date="2002" name="Science">
        <title>The draft genome of Ciona intestinalis: insights into chordate and vertebrate origins.</title>
        <authorList>
            <person name="Dehal P."/>
            <person name="Satou Y."/>
            <person name="Campbell R.K."/>
            <person name="Chapman J."/>
            <person name="Degnan B."/>
            <person name="De Tomaso A."/>
            <person name="Davidson B."/>
            <person name="Di Gregorio A."/>
            <person name="Gelpke M."/>
            <person name="Goodstein D.M."/>
            <person name="Harafuji N."/>
            <person name="Hastings K.E."/>
            <person name="Ho I."/>
            <person name="Hotta K."/>
            <person name="Huang W."/>
            <person name="Kawashima T."/>
            <person name="Lemaire P."/>
            <person name="Martinez D."/>
            <person name="Meinertzhagen I.A."/>
            <person name="Necula S."/>
            <person name="Nonaka M."/>
            <person name="Putnam N."/>
            <person name="Rash S."/>
            <person name="Saiga H."/>
            <person name="Satake M."/>
            <person name="Terry A."/>
            <person name="Yamada L."/>
            <person name="Wang H.G."/>
            <person name="Awazu S."/>
            <person name="Azumi K."/>
            <person name="Boore J."/>
            <person name="Branno M."/>
            <person name="Chin-Bow S."/>
            <person name="DeSantis R."/>
            <person name="Doyle S."/>
            <person name="Francino P."/>
            <person name="Keys D.N."/>
            <person name="Haga S."/>
            <person name="Hayashi H."/>
            <person name="Hino K."/>
            <person name="Imai K.S."/>
            <person name="Inaba K."/>
            <person name="Kano S."/>
            <person name="Kobayashi K."/>
            <person name="Kobayashi M."/>
            <person name="Lee B.I."/>
            <person name="Makabe K.W."/>
            <person name="Manohar C."/>
            <person name="Matassi G."/>
            <person name="Medina M."/>
            <person name="Mochizuki Y."/>
            <person name="Mount S."/>
            <person name="Morishita T."/>
            <person name="Miura S."/>
            <person name="Nakayama A."/>
            <person name="Nishizaka S."/>
            <person name="Nomoto H."/>
            <person name="Ohta F."/>
            <person name="Oishi K."/>
            <person name="Rigoutsos I."/>
            <person name="Sano M."/>
            <person name="Sasaki A."/>
            <person name="Sasakura Y."/>
            <person name="Shoguchi E."/>
            <person name="Shin-i T."/>
            <person name="Spagnuolo A."/>
            <person name="Stainier D."/>
            <person name="Suzuki M.M."/>
            <person name="Tassy O."/>
            <person name="Takatori N."/>
            <person name="Tokuoka M."/>
            <person name="Yagi K."/>
            <person name="Yoshizaki F."/>
            <person name="Wada S."/>
            <person name="Zhang C."/>
            <person name="Hyatt P.D."/>
            <person name="Larimer F."/>
            <person name="Detter C."/>
            <person name="Doggett N."/>
            <person name="Glavina T."/>
            <person name="Hawkins T."/>
            <person name="Richardson P."/>
            <person name="Lucas S."/>
            <person name="Kohara Y."/>
            <person name="Levine M."/>
            <person name="Satoh N."/>
            <person name="Rokhsar D.S."/>
        </authorList>
    </citation>
    <scope>NUCLEOTIDE SEQUENCE [LARGE SCALE GENOMIC DNA]</scope>
</reference>
<dbReference type="Proteomes" id="UP000008144">
    <property type="component" value="Chromosome 11"/>
</dbReference>
<dbReference type="EMBL" id="EAAA01000695">
    <property type="status" value="NOT_ANNOTATED_CDS"/>
    <property type="molecule type" value="Genomic_DNA"/>
</dbReference>
<feature type="coiled-coil region" evidence="6">
    <location>
        <begin position="248"/>
        <end position="275"/>
    </location>
</feature>
<evidence type="ECO:0000256" key="5">
    <source>
        <dbReference type="ARBA" id="ARBA00023242"/>
    </source>
</evidence>
<dbReference type="Ensembl" id="ENSCINT00000030499.1">
    <property type="protein sequence ID" value="ENSCINP00000032632.1"/>
    <property type="gene ID" value="ENSCING00000019162.1"/>
</dbReference>
<keyword evidence="4" id="KW-0804">Transcription</keyword>
<keyword evidence="9" id="KW-1185">Reference proteome</keyword>
<dbReference type="GO" id="GO:0000122">
    <property type="term" value="P:negative regulation of transcription by RNA polymerase II"/>
    <property type="evidence" value="ECO:0000318"/>
    <property type="project" value="GO_Central"/>
</dbReference>
<evidence type="ECO:0000256" key="7">
    <source>
        <dbReference type="SAM" id="MobiDB-lite"/>
    </source>
</evidence>
<accession>H2XSJ8</accession>
<keyword evidence="5" id="KW-0539">Nucleus</keyword>
<feature type="compositionally biased region" description="Polar residues" evidence="7">
    <location>
        <begin position="314"/>
        <end position="348"/>
    </location>
</feature>
<feature type="compositionally biased region" description="Basic and acidic residues" evidence="7">
    <location>
        <begin position="92"/>
        <end position="182"/>
    </location>
</feature>
<protein>
    <submittedName>
        <fullName evidence="8">Transcriptional repressor p66-beta</fullName>
    </submittedName>
</protein>
<dbReference type="FunCoup" id="H2XSJ8">
    <property type="interactions" value="91"/>
</dbReference>
<dbReference type="InParanoid" id="H2XSJ8"/>
<reference evidence="8" key="2">
    <citation type="journal article" date="2008" name="Genome Biol.">
        <title>Improved genome assembly and evidence-based global gene model set for the chordate Ciona intestinalis: new insight into intron and operon populations.</title>
        <authorList>
            <person name="Satou Y."/>
            <person name="Mineta K."/>
            <person name="Ogasawara M."/>
            <person name="Sasakura Y."/>
            <person name="Shoguchi E."/>
            <person name="Ueno K."/>
            <person name="Yamada L."/>
            <person name="Matsumoto J."/>
            <person name="Wasserscheid J."/>
            <person name="Dewar K."/>
            <person name="Wiley G.B."/>
            <person name="Macmil S.L."/>
            <person name="Roe B.A."/>
            <person name="Zeller R.W."/>
            <person name="Hastings K.E."/>
            <person name="Lemaire P."/>
            <person name="Lindquist E."/>
            <person name="Endo T."/>
            <person name="Hotta K."/>
            <person name="Inaba K."/>
        </authorList>
    </citation>
    <scope>NUCLEOTIDE SEQUENCE [LARGE SCALE GENOMIC DNA]</scope>
    <source>
        <strain evidence="8">wild type</strain>
    </source>
</reference>
<dbReference type="GeneID" id="100184077"/>
<evidence type="ECO:0000256" key="4">
    <source>
        <dbReference type="ARBA" id="ARBA00023163"/>
    </source>
</evidence>
<evidence type="ECO:0000313" key="8">
    <source>
        <dbReference type="Ensembl" id="ENSCINP00000032632.1"/>
    </source>
</evidence>
<evidence type="ECO:0000313" key="9">
    <source>
        <dbReference type="Proteomes" id="UP000008144"/>
    </source>
</evidence>
<dbReference type="STRING" id="7719.ENSCINP00000032632"/>
<feature type="region of interest" description="Disordered" evidence="7">
    <location>
        <begin position="648"/>
        <end position="683"/>
    </location>
</feature>
<dbReference type="GO" id="GO:0016581">
    <property type="term" value="C:NuRD complex"/>
    <property type="evidence" value="ECO:0000318"/>
    <property type="project" value="GO_Central"/>
</dbReference>
<dbReference type="PANTHER" id="PTHR13455">
    <property type="entry name" value="TRANSCRIPTIONAL REPRESSOR P66-RELATED"/>
    <property type="match status" value="1"/>
</dbReference>
<dbReference type="PANTHER" id="PTHR13455:SF7">
    <property type="entry name" value="SIMJANG, ISOFORM E"/>
    <property type="match status" value="1"/>
</dbReference>
<keyword evidence="3 6" id="KW-0175">Coiled coil</keyword>
<evidence type="ECO:0000256" key="6">
    <source>
        <dbReference type="SAM" id="Coils"/>
    </source>
</evidence>